<dbReference type="AlphaFoldDB" id="A0A972G2S2"/>
<feature type="domain" description="N-acetyltransferase" evidence="3">
    <location>
        <begin position="1"/>
        <end position="144"/>
    </location>
</feature>
<keyword evidence="1" id="KW-0808">Transferase</keyword>
<sequence>MRPATRDELAQIYRLECVVFGEHCYPDFFFRQSLDCWPAGLLVALDAEQRLLGYLLAVTSERQGQLWILSVAVSPEMRGRGIGAALVRALLQAVPAGATQILLTVDPANPAVHLYLRLGFVETGFEADYFGEGEPRLVMTHRLDCAA</sequence>
<evidence type="ECO:0000313" key="4">
    <source>
        <dbReference type="EMBL" id="NMH66149.1"/>
    </source>
</evidence>
<organism evidence="4 5">
    <name type="scientific">Shewanella salipaludis</name>
    <dbReference type="NCBI Taxonomy" id="2723052"/>
    <lineage>
        <taxon>Bacteria</taxon>
        <taxon>Pseudomonadati</taxon>
        <taxon>Pseudomonadota</taxon>
        <taxon>Gammaproteobacteria</taxon>
        <taxon>Alteromonadales</taxon>
        <taxon>Shewanellaceae</taxon>
        <taxon>Shewanella</taxon>
    </lineage>
</organism>
<dbReference type="InterPro" id="IPR000182">
    <property type="entry name" value="GNAT_dom"/>
</dbReference>
<keyword evidence="5" id="KW-1185">Reference proteome</keyword>
<dbReference type="InterPro" id="IPR050680">
    <property type="entry name" value="YpeA/RimI_acetyltransf"/>
</dbReference>
<dbReference type="SUPFAM" id="SSF55729">
    <property type="entry name" value="Acyl-CoA N-acyltransferases (Nat)"/>
    <property type="match status" value="1"/>
</dbReference>
<name>A0A972G2S2_9GAMM</name>
<comment type="caution">
    <text evidence="4">The sequence shown here is derived from an EMBL/GenBank/DDBJ whole genome shotgun (WGS) entry which is preliminary data.</text>
</comment>
<accession>A0A972G2S2</accession>
<evidence type="ECO:0000256" key="2">
    <source>
        <dbReference type="ARBA" id="ARBA00023315"/>
    </source>
</evidence>
<proteinExistence type="predicted"/>
<evidence type="ECO:0000256" key="1">
    <source>
        <dbReference type="ARBA" id="ARBA00022679"/>
    </source>
</evidence>
<dbReference type="EMBL" id="JAAXYH010000010">
    <property type="protein sequence ID" value="NMH66149.1"/>
    <property type="molecule type" value="Genomic_DNA"/>
</dbReference>
<evidence type="ECO:0000259" key="3">
    <source>
        <dbReference type="PROSITE" id="PS51186"/>
    </source>
</evidence>
<dbReference type="Gene3D" id="3.40.630.30">
    <property type="match status" value="1"/>
</dbReference>
<dbReference type="CDD" id="cd04301">
    <property type="entry name" value="NAT_SF"/>
    <property type="match status" value="1"/>
</dbReference>
<gene>
    <name evidence="4" type="ORF">HC757_13370</name>
</gene>
<dbReference type="GO" id="GO:0016747">
    <property type="term" value="F:acyltransferase activity, transferring groups other than amino-acyl groups"/>
    <property type="evidence" value="ECO:0007669"/>
    <property type="project" value="InterPro"/>
</dbReference>
<protein>
    <submittedName>
        <fullName evidence="4">GNAT family N-acetyltransferase</fullName>
    </submittedName>
</protein>
<dbReference type="InterPro" id="IPR016181">
    <property type="entry name" value="Acyl_CoA_acyltransferase"/>
</dbReference>
<keyword evidence="2" id="KW-0012">Acyltransferase</keyword>
<evidence type="ECO:0000313" key="5">
    <source>
        <dbReference type="Proteomes" id="UP000737113"/>
    </source>
</evidence>
<dbReference type="PANTHER" id="PTHR43420">
    <property type="entry name" value="ACETYLTRANSFERASE"/>
    <property type="match status" value="1"/>
</dbReference>
<dbReference type="Pfam" id="PF00583">
    <property type="entry name" value="Acetyltransf_1"/>
    <property type="match status" value="1"/>
</dbReference>
<reference evidence="4" key="1">
    <citation type="submission" date="2020-04" db="EMBL/GenBank/DDBJ databases">
        <title>Description of Shewanella salipaludis sp. nov., isolated from a salt marsh.</title>
        <authorList>
            <person name="Park S."/>
            <person name="Yoon J.-H."/>
        </authorList>
    </citation>
    <scope>NUCLEOTIDE SEQUENCE</scope>
    <source>
        <strain evidence="4">SHSM-M6</strain>
    </source>
</reference>
<dbReference type="PROSITE" id="PS51186">
    <property type="entry name" value="GNAT"/>
    <property type="match status" value="1"/>
</dbReference>
<dbReference type="Proteomes" id="UP000737113">
    <property type="component" value="Unassembled WGS sequence"/>
</dbReference>
<dbReference type="PANTHER" id="PTHR43420:SF12">
    <property type="entry name" value="N-ACETYLTRANSFERASE DOMAIN-CONTAINING PROTEIN"/>
    <property type="match status" value="1"/>
</dbReference>